<accession>A0A9X1U7T9</accession>
<comment type="caution">
    <text evidence="2">The sequence shown here is derived from an EMBL/GenBank/DDBJ whole genome shotgun (WGS) entry which is preliminary data.</text>
</comment>
<evidence type="ECO:0000313" key="2">
    <source>
        <dbReference type="EMBL" id="MCG2625273.1"/>
    </source>
</evidence>
<organism evidence="2 3">
    <name type="scientific">Bradyrhizobium zhengyangense</name>
    <dbReference type="NCBI Taxonomy" id="2911009"/>
    <lineage>
        <taxon>Bacteria</taxon>
        <taxon>Pseudomonadati</taxon>
        <taxon>Pseudomonadota</taxon>
        <taxon>Alphaproteobacteria</taxon>
        <taxon>Hyphomicrobiales</taxon>
        <taxon>Nitrobacteraceae</taxon>
        <taxon>Bradyrhizobium</taxon>
    </lineage>
</organism>
<keyword evidence="1" id="KW-0732">Signal</keyword>
<evidence type="ECO:0000313" key="3">
    <source>
        <dbReference type="Proteomes" id="UP001139054"/>
    </source>
</evidence>
<gene>
    <name evidence="2" type="ORF">L6654_01455</name>
</gene>
<evidence type="ECO:0008006" key="4">
    <source>
        <dbReference type="Google" id="ProtNLM"/>
    </source>
</evidence>
<dbReference type="Proteomes" id="UP001139054">
    <property type="component" value="Unassembled WGS sequence"/>
</dbReference>
<dbReference type="AlphaFoldDB" id="A0A9X1U7T9"/>
<feature type="signal peptide" evidence="1">
    <location>
        <begin position="1"/>
        <end position="32"/>
    </location>
</feature>
<dbReference type="RefSeq" id="WP_237889527.1">
    <property type="nucleotide sequence ID" value="NZ_JAKLTY010000001.1"/>
</dbReference>
<protein>
    <recommendedName>
        <fullName evidence="4">Peptidase C39 domain-containing protein</fullName>
    </recommendedName>
</protein>
<proteinExistence type="predicted"/>
<sequence>MRRMAALTWAATAARLLIWVVCVLASASRAHAQCSARDVLQRQLVLKAAPVVPTRMGPVTSVSDVAEWKTISIGTFPDTFALLTALSAIGCGVGNSAAEALARPAFTLSGVRTAVTLLTVTAADLGFRGETVPLRQIYELAQQFGFGLAPPEIAPQLRLQYLDQPVGEFLVIGMNPIRTWTGEEVILTVANGGAGLILIGQDGRAEAEIPVTSRFVFLRSLPIAPAALNRN</sequence>
<feature type="chain" id="PRO_5040868522" description="Peptidase C39 domain-containing protein" evidence="1">
    <location>
        <begin position="33"/>
        <end position="231"/>
    </location>
</feature>
<reference evidence="2" key="1">
    <citation type="submission" date="2022-01" db="EMBL/GenBank/DDBJ databases">
        <title>Genome sequnece data of strain Bradyrhizobium sp. nov.</title>
        <authorList>
            <person name="Zhang J."/>
        </authorList>
    </citation>
    <scope>NUCLEOTIDE SEQUENCE</scope>
    <source>
        <strain evidence="2">WYCCWR 13023</strain>
    </source>
</reference>
<name>A0A9X1U7T9_9BRAD</name>
<evidence type="ECO:0000256" key="1">
    <source>
        <dbReference type="SAM" id="SignalP"/>
    </source>
</evidence>
<dbReference type="EMBL" id="JAKLTY010000001">
    <property type="protein sequence ID" value="MCG2625273.1"/>
    <property type="molecule type" value="Genomic_DNA"/>
</dbReference>